<accession>A0ABV2QKJ0</accession>
<organism evidence="2 3">
    <name type="scientific">Conyzicola nivalis</name>
    <dbReference type="NCBI Taxonomy" id="1477021"/>
    <lineage>
        <taxon>Bacteria</taxon>
        <taxon>Bacillati</taxon>
        <taxon>Actinomycetota</taxon>
        <taxon>Actinomycetes</taxon>
        <taxon>Micrococcales</taxon>
        <taxon>Microbacteriaceae</taxon>
        <taxon>Conyzicola</taxon>
    </lineage>
</organism>
<dbReference type="InterPro" id="IPR036291">
    <property type="entry name" value="NAD(P)-bd_dom_sf"/>
</dbReference>
<keyword evidence="3" id="KW-1185">Reference proteome</keyword>
<dbReference type="EMBL" id="JBEPSJ010000001">
    <property type="protein sequence ID" value="MET4581549.1"/>
    <property type="molecule type" value="Genomic_DNA"/>
</dbReference>
<proteinExistence type="predicted"/>
<evidence type="ECO:0000313" key="3">
    <source>
        <dbReference type="Proteomes" id="UP001549257"/>
    </source>
</evidence>
<protein>
    <submittedName>
        <fullName evidence="2">NAD(P)-dependent dehydrogenase (Short-subunit alcohol dehydrogenase family)</fullName>
    </submittedName>
</protein>
<comment type="caution">
    <text evidence="2">The sequence shown here is derived from an EMBL/GenBank/DDBJ whole genome shotgun (WGS) entry which is preliminary data.</text>
</comment>
<reference evidence="2 3" key="1">
    <citation type="submission" date="2024-06" db="EMBL/GenBank/DDBJ databases">
        <title>Sorghum-associated microbial communities from plants grown in Nebraska, USA.</title>
        <authorList>
            <person name="Schachtman D."/>
        </authorList>
    </citation>
    <scope>NUCLEOTIDE SEQUENCE [LARGE SCALE GENOMIC DNA]</scope>
    <source>
        <strain evidence="2 3">2857</strain>
    </source>
</reference>
<dbReference type="Gene3D" id="3.40.50.720">
    <property type="entry name" value="NAD(P)-binding Rossmann-like Domain"/>
    <property type="match status" value="1"/>
</dbReference>
<evidence type="ECO:0000256" key="1">
    <source>
        <dbReference type="SAM" id="MobiDB-lite"/>
    </source>
</evidence>
<dbReference type="SUPFAM" id="SSF51735">
    <property type="entry name" value="NAD(P)-binding Rossmann-fold domains"/>
    <property type="match status" value="1"/>
</dbReference>
<sequence length="60" mass="6259">MDVTSLTDWKRVVSEVENHFGAPVTVLVNNAGIIGPVVPTVDLDDSTNASAPGPSPFRAP</sequence>
<name>A0ABV2QKJ0_9MICO</name>
<gene>
    <name evidence="2" type="ORF">ABIE21_001039</name>
</gene>
<dbReference type="RefSeq" id="WP_354023715.1">
    <property type="nucleotide sequence ID" value="NZ_JBEPSJ010000001.1"/>
</dbReference>
<feature type="region of interest" description="Disordered" evidence="1">
    <location>
        <begin position="41"/>
        <end position="60"/>
    </location>
</feature>
<dbReference type="Proteomes" id="UP001549257">
    <property type="component" value="Unassembled WGS sequence"/>
</dbReference>
<evidence type="ECO:0000313" key="2">
    <source>
        <dbReference type="EMBL" id="MET4581549.1"/>
    </source>
</evidence>